<dbReference type="STRING" id="1492898.SY85_16600"/>
<gene>
    <name evidence="2" type="ORF">SY85_16600</name>
</gene>
<proteinExistence type="predicted"/>
<dbReference type="EMBL" id="CP011390">
    <property type="protein sequence ID" value="ANE53550.1"/>
    <property type="molecule type" value="Genomic_DNA"/>
</dbReference>
<dbReference type="Gene3D" id="3.40.710.10">
    <property type="entry name" value="DD-peptidase/beta-lactamase superfamily"/>
    <property type="match status" value="1"/>
</dbReference>
<sequence>MGTTTSYAQSAQPLAVHNSYQPPVFTDAKRIEKIKATQAVIDQLYKEHATNNHFPGMVYGVVVDGQLLYTGTAGITDITTKTPVTTQTDFRIASMSKSFTAMAIMQLRDKGKLQLDEPAAKYIPELKKITYPTSDAPVITIRHLLNHMGGFPQDDPWADRQLAATDQELLDVVKRDPAFSSGPGLQYEYSNLGFALLGKIVANVSGKTYQQYITENIWKPLGMDHTYWEYTKVPAGQLAKGHRWINGAWRDEPLLHDGAYGAMGGVITTLEDFSKYMALHMSAWPARTAKESVVLKRSSLREMQQPGVVGALNAAYKYPSGRSCPTVAGYAFGLRWTKDCEGRVQVGHSGGLPGFGSNWTILPDYGVGVVCFANVTYAPTATLNIRVLDTLISLAQLKPRQLIASPVLKERKEQLAKLLPNWKGAEQSGLFSGNFFKDFPIDSLRKEASALFAKAGNIVRVGEIVPENQLRGSFIIEGTNTDIEVYFTLMPDNPPLIQDYRLRERSKK</sequence>
<dbReference type="Proteomes" id="UP000077177">
    <property type="component" value="Chromosome"/>
</dbReference>
<dbReference type="SUPFAM" id="SSF56601">
    <property type="entry name" value="beta-lactamase/transpeptidase-like"/>
    <property type="match status" value="1"/>
</dbReference>
<accession>A0A172U2K5</accession>
<dbReference type="Pfam" id="PF00144">
    <property type="entry name" value="Beta-lactamase"/>
    <property type="match status" value="1"/>
</dbReference>
<dbReference type="PANTHER" id="PTHR46825">
    <property type="entry name" value="D-ALANYL-D-ALANINE-CARBOXYPEPTIDASE/ENDOPEPTIDASE AMPH"/>
    <property type="match status" value="1"/>
</dbReference>
<dbReference type="PANTHER" id="PTHR46825:SF9">
    <property type="entry name" value="BETA-LACTAMASE-RELATED DOMAIN-CONTAINING PROTEIN"/>
    <property type="match status" value="1"/>
</dbReference>
<dbReference type="InterPro" id="IPR001466">
    <property type="entry name" value="Beta-lactam-related"/>
</dbReference>
<dbReference type="KEGG" id="fla:SY85_16600"/>
<evidence type="ECO:0000259" key="1">
    <source>
        <dbReference type="Pfam" id="PF00144"/>
    </source>
</evidence>
<dbReference type="InterPro" id="IPR012338">
    <property type="entry name" value="Beta-lactam/transpept-like"/>
</dbReference>
<name>A0A172U2K5_9BACT</name>
<reference evidence="2 3" key="2">
    <citation type="journal article" date="2016" name="Int. J. Syst. Evol. Microbiol.">
        <title>Flavisolibacter tropicus sp. nov., isolated from tropical soil.</title>
        <authorList>
            <person name="Lee J.J."/>
            <person name="Kang M.S."/>
            <person name="Kim G.S."/>
            <person name="Lee C.S."/>
            <person name="Lim S."/>
            <person name="Lee J."/>
            <person name="Roh S.H."/>
            <person name="Kang H."/>
            <person name="Ha J.M."/>
            <person name="Bae S."/>
            <person name="Jung H.Y."/>
            <person name="Kim M.K."/>
        </authorList>
    </citation>
    <scope>NUCLEOTIDE SEQUENCE [LARGE SCALE GENOMIC DNA]</scope>
    <source>
        <strain evidence="2 3">LCS9</strain>
    </source>
</reference>
<reference evidence="3" key="1">
    <citation type="submission" date="2015-01" db="EMBL/GenBank/DDBJ databases">
        <title>Flavisolibacter sp./LCS9/ whole genome sequencing.</title>
        <authorList>
            <person name="Kim M.K."/>
            <person name="Srinivasan S."/>
            <person name="Lee J.-J."/>
        </authorList>
    </citation>
    <scope>NUCLEOTIDE SEQUENCE [LARGE SCALE GENOMIC DNA]</scope>
    <source>
        <strain evidence="3">LCS9</strain>
    </source>
</reference>
<keyword evidence="3" id="KW-1185">Reference proteome</keyword>
<evidence type="ECO:0000313" key="2">
    <source>
        <dbReference type="EMBL" id="ANE53550.1"/>
    </source>
</evidence>
<organism evidence="2 3">
    <name type="scientific">Flavisolibacter tropicus</name>
    <dbReference type="NCBI Taxonomy" id="1492898"/>
    <lineage>
        <taxon>Bacteria</taxon>
        <taxon>Pseudomonadati</taxon>
        <taxon>Bacteroidota</taxon>
        <taxon>Chitinophagia</taxon>
        <taxon>Chitinophagales</taxon>
        <taxon>Chitinophagaceae</taxon>
        <taxon>Flavisolibacter</taxon>
    </lineage>
</organism>
<evidence type="ECO:0000313" key="3">
    <source>
        <dbReference type="Proteomes" id="UP000077177"/>
    </source>
</evidence>
<protein>
    <submittedName>
        <fullName evidence="2">Beta-lactamase</fullName>
    </submittedName>
</protein>
<dbReference type="AlphaFoldDB" id="A0A172U2K5"/>
<dbReference type="PATRIC" id="fig|1492898.3.peg.3613"/>
<feature type="domain" description="Beta-lactamase-related" evidence="1">
    <location>
        <begin position="41"/>
        <end position="386"/>
    </location>
</feature>
<dbReference type="InterPro" id="IPR050491">
    <property type="entry name" value="AmpC-like"/>
</dbReference>